<dbReference type="GeneID" id="94695142"/>
<dbReference type="InterPro" id="IPR002491">
    <property type="entry name" value="ABC_transptr_periplasmic_BD"/>
</dbReference>
<reference evidence="8 9" key="1">
    <citation type="submission" date="2016-10" db="EMBL/GenBank/DDBJ databases">
        <authorList>
            <person name="de Groot N.N."/>
        </authorList>
    </citation>
    <scope>NUCLEOTIDE SEQUENCE [LARGE SCALE GENOMIC DNA]</scope>
    <source>
        <strain evidence="8 9">LMG 24775</strain>
    </source>
</reference>
<evidence type="ECO:0000256" key="3">
    <source>
        <dbReference type="ARBA" id="ARBA00022448"/>
    </source>
</evidence>
<feature type="domain" description="Fe/B12 periplasmic-binding" evidence="7">
    <location>
        <begin position="44"/>
        <end position="309"/>
    </location>
</feature>
<keyword evidence="4" id="KW-0410">Iron transport</keyword>
<dbReference type="PANTHER" id="PTHR30532">
    <property type="entry name" value="IRON III DICITRATE-BINDING PERIPLASMIC PROTEIN"/>
    <property type="match status" value="1"/>
</dbReference>
<keyword evidence="5 6" id="KW-0732">Signal</keyword>
<dbReference type="GO" id="GO:1901678">
    <property type="term" value="P:iron coordination entity transport"/>
    <property type="evidence" value="ECO:0007669"/>
    <property type="project" value="UniProtKB-ARBA"/>
</dbReference>
<organism evidence="8 9">
    <name type="scientific">Delftia lacustris</name>
    <dbReference type="NCBI Taxonomy" id="558537"/>
    <lineage>
        <taxon>Bacteria</taxon>
        <taxon>Pseudomonadati</taxon>
        <taxon>Pseudomonadota</taxon>
        <taxon>Betaproteobacteria</taxon>
        <taxon>Burkholderiales</taxon>
        <taxon>Comamonadaceae</taxon>
        <taxon>Delftia</taxon>
    </lineage>
</organism>
<dbReference type="SUPFAM" id="SSF53807">
    <property type="entry name" value="Helical backbone' metal receptor"/>
    <property type="match status" value="1"/>
</dbReference>
<evidence type="ECO:0000256" key="1">
    <source>
        <dbReference type="ARBA" id="ARBA00004196"/>
    </source>
</evidence>
<dbReference type="PROSITE" id="PS50983">
    <property type="entry name" value="FE_B12_PBP"/>
    <property type="match status" value="1"/>
</dbReference>
<name>A0A1H3ETM9_9BURK</name>
<dbReference type="Gene3D" id="3.40.50.1980">
    <property type="entry name" value="Nitrogenase molybdenum iron protein domain"/>
    <property type="match status" value="2"/>
</dbReference>
<evidence type="ECO:0000259" key="7">
    <source>
        <dbReference type="PROSITE" id="PS50983"/>
    </source>
</evidence>
<dbReference type="AlphaFoldDB" id="A0A1H3ETM9"/>
<comment type="subcellular location">
    <subcellularLocation>
        <location evidence="1">Cell envelope</location>
    </subcellularLocation>
</comment>
<evidence type="ECO:0000313" key="8">
    <source>
        <dbReference type="EMBL" id="SDX81284.1"/>
    </source>
</evidence>
<sequence length="314" mass="32767">MTFDITRRAAALALPALFLGTAVAAPLSVRHAGGVASLPGAPRRAVVYDLGALDALHALGVPASAVAGVPRAQLPRYLDSFAQRPAAGGLFEPDYEALSRLAPDLIVVGGRSAGKAEVLGRIAPTLDLSVSGKHMLADIERNIATLALLFGRQAQGRALVQRIHAELQGLRAQASQAAPGLLLMAVNDKLLPQAPGSRFGFLFDVFGARSALSAAQLPARGTAYGFDDVARLDPEWIYVIDRNTATGQAAGGGEIMASRKVFDNARIHATAAGRKGQVVFLDPKGWYLMGSAGPTALLDNMAQLRQAYGAASSR</sequence>
<dbReference type="EMBL" id="FNPE01000001">
    <property type="protein sequence ID" value="SDX81284.1"/>
    <property type="molecule type" value="Genomic_DNA"/>
</dbReference>
<evidence type="ECO:0000313" key="9">
    <source>
        <dbReference type="Proteomes" id="UP000183417"/>
    </source>
</evidence>
<evidence type="ECO:0000256" key="6">
    <source>
        <dbReference type="SAM" id="SignalP"/>
    </source>
</evidence>
<dbReference type="InterPro" id="IPR051313">
    <property type="entry name" value="Bact_iron-sidero_bind"/>
</dbReference>
<keyword evidence="3" id="KW-0813">Transport</keyword>
<accession>A0A1H3ETM9</accession>
<comment type="similarity">
    <text evidence="2">Belongs to the bacterial solute-binding protein 8 family.</text>
</comment>
<keyword evidence="4" id="KW-0406">Ion transport</keyword>
<protein>
    <submittedName>
        <fullName evidence="8">Iron complex transport system substrate-binding protein</fullName>
    </submittedName>
</protein>
<dbReference type="GO" id="GO:0030288">
    <property type="term" value="C:outer membrane-bounded periplasmic space"/>
    <property type="evidence" value="ECO:0007669"/>
    <property type="project" value="TreeGrafter"/>
</dbReference>
<dbReference type="Proteomes" id="UP000183417">
    <property type="component" value="Unassembled WGS sequence"/>
</dbReference>
<feature type="signal peptide" evidence="6">
    <location>
        <begin position="1"/>
        <end position="24"/>
    </location>
</feature>
<dbReference type="RefSeq" id="WP_074920755.1">
    <property type="nucleotide sequence ID" value="NZ_CP141274.1"/>
</dbReference>
<evidence type="ECO:0000256" key="2">
    <source>
        <dbReference type="ARBA" id="ARBA00008814"/>
    </source>
</evidence>
<dbReference type="PANTHER" id="PTHR30532:SF28">
    <property type="entry name" value="PETROBACTIN-BINDING PROTEIN YCLQ"/>
    <property type="match status" value="1"/>
</dbReference>
<dbReference type="Pfam" id="PF01497">
    <property type="entry name" value="Peripla_BP_2"/>
    <property type="match status" value="1"/>
</dbReference>
<proteinExistence type="inferred from homology"/>
<keyword evidence="4" id="KW-0408">Iron</keyword>
<evidence type="ECO:0000256" key="4">
    <source>
        <dbReference type="ARBA" id="ARBA00022496"/>
    </source>
</evidence>
<feature type="chain" id="PRO_5010183516" evidence="6">
    <location>
        <begin position="25"/>
        <end position="314"/>
    </location>
</feature>
<evidence type="ECO:0000256" key="5">
    <source>
        <dbReference type="ARBA" id="ARBA00022729"/>
    </source>
</evidence>
<gene>
    <name evidence="8" type="ORF">SAMN05421547_101332</name>
</gene>